<keyword evidence="4" id="KW-0238">DNA-binding</keyword>
<feature type="region of interest" description="Disordered" evidence="7">
    <location>
        <begin position="55"/>
        <end position="123"/>
    </location>
</feature>
<dbReference type="InterPro" id="IPR051089">
    <property type="entry name" value="prtT"/>
</dbReference>
<evidence type="ECO:0000259" key="8">
    <source>
        <dbReference type="PROSITE" id="PS50048"/>
    </source>
</evidence>
<dbReference type="GO" id="GO:0006351">
    <property type="term" value="P:DNA-templated transcription"/>
    <property type="evidence" value="ECO:0007669"/>
    <property type="project" value="InterPro"/>
</dbReference>
<evidence type="ECO:0000256" key="3">
    <source>
        <dbReference type="ARBA" id="ARBA00023015"/>
    </source>
</evidence>
<dbReference type="OrthoDB" id="3429912at2759"/>
<comment type="subcellular location">
    <subcellularLocation>
        <location evidence="1">Nucleus</location>
    </subcellularLocation>
</comment>
<dbReference type="SMART" id="SM00906">
    <property type="entry name" value="Fungal_trans"/>
    <property type="match status" value="1"/>
</dbReference>
<feature type="compositionally biased region" description="Gly residues" evidence="7">
    <location>
        <begin position="1005"/>
        <end position="1021"/>
    </location>
</feature>
<feature type="compositionally biased region" description="Polar residues" evidence="7">
    <location>
        <begin position="278"/>
        <end position="289"/>
    </location>
</feature>
<evidence type="ECO:0000256" key="5">
    <source>
        <dbReference type="ARBA" id="ARBA00023163"/>
    </source>
</evidence>
<dbReference type="InterPro" id="IPR036864">
    <property type="entry name" value="Zn2-C6_fun-type_DNA-bd_sf"/>
</dbReference>
<proteinExistence type="predicted"/>
<dbReference type="GO" id="GO:0000981">
    <property type="term" value="F:DNA-binding transcription factor activity, RNA polymerase II-specific"/>
    <property type="evidence" value="ECO:0007669"/>
    <property type="project" value="InterPro"/>
</dbReference>
<dbReference type="PROSITE" id="PS50048">
    <property type="entry name" value="ZN2_CY6_FUNGAL_2"/>
    <property type="match status" value="1"/>
</dbReference>
<dbReference type="Gene3D" id="4.10.240.10">
    <property type="entry name" value="Zn(2)-C6 fungal-type DNA-binding domain"/>
    <property type="match status" value="1"/>
</dbReference>
<dbReference type="Proteomes" id="UP000198372">
    <property type="component" value="Unassembled WGS sequence"/>
</dbReference>
<feature type="compositionally biased region" description="Acidic residues" evidence="7">
    <location>
        <begin position="78"/>
        <end position="97"/>
    </location>
</feature>
<dbReference type="PANTHER" id="PTHR31845:SF19">
    <property type="entry name" value="TRANSCRIPTION FACTOR DOMAIN-CONTAINING PROTEIN"/>
    <property type="match status" value="1"/>
</dbReference>
<protein>
    <submittedName>
        <fullName evidence="9">BQ2448_6272 protein</fullName>
    </submittedName>
</protein>
<feature type="region of interest" description="Disordered" evidence="7">
    <location>
        <begin position="881"/>
        <end position="904"/>
    </location>
</feature>
<dbReference type="InterPro" id="IPR007219">
    <property type="entry name" value="XnlR_reg_dom"/>
</dbReference>
<feature type="compositionally biased region" description="Low complexity" evidence="7">
    <location>
        <begin position="9"/>
        <end position="42"/>
    </location>
</feature>
<evidence type="ECO:0000256" key="4">
    <source>
        <dbReference type="ARBA" id="ARBA00023125"/>
    </source>
</evidence>
<evidence type="ECO:0000256" key="6">
    <source>
        <dbReference type="ARBA" id="ARBA00023242"/>
    </source>
</evidence>
<organism evidence="9 10">
    <name type="scientific">Microbotryum intermedium</name>
    <dbReference type="NCBI Taxonomy" id="269621"/>
    <lineage>
        <taxon>Eukaryota</taxon>
        <taxon>Fungi</taxon>
        <taxon>Dikarya</taxon>
        <taxon>Basidiomycota</taxon>
        <taxon>Pucciniomycotina</taxon>
        <taxon>Microbotryomycetes</taxon>
        <taxon>Microbotryales</taxon>
        <taxon>Microbotryaceae</taxon>
        <taxon>Microbotryum</taxon>
    </lineage>
</organism>
<feature type="compositionally biased region" description="Gly residues" evidence="7">
    <location>
        <begin position="98"/>
        <end position="107"/>
    </location>
</feature>
<name>A0A238FJ84_9BASI</name>
<reference evidence="10" key="1">
    <citation type="submission" date="2016-09" db="EMBL/GenBank/DDBJ databases">
        <authorList>
            <person name="Jeantristanb JTB J.-T."/>
            <person name="Ricardo R."/>
        </authorList>
    </citation>
    <scope>NUCLEOTIDE SEQUENCE [LARGE SCALE GENOMIC DNA]</scope>
</reference>
<dbReference type="CDD" id="cd00067">
    <property type="entry name" value="GAL4"/>
    <property type="match status" value="1"/>
</dbReference>
<feature type="compositionally biased region" description="Polar residues" evidence="7">
    <location>
        <begin position="61"/>
        <end position="73"/>
    </location>
</feature>
<feature type="compositionally biased region" description="Basic and acidic residues" evidence="7">
    <location>
        <begin position="309"/>
        <end position="321"/>
    </location>
</feature>
<keyword evidence="2" id="KW-0479">Metal-binding</keyword>
<dbReference type="GO" id="GO:0000976">
    <property type="term" value="F:transcription cis-regulatory region binding"/>
    <property type="evidence" value="ECO:0007669"/>
    <property type="project" value="TreeGrafter"/>
</dbReference>
<feature type="compositionally biased region" description="Polar residues" evidence="7">
    <location>
        <begin position="239"/>
        <end position="256"/>
    </location>
</feature>
<dbReference type="GO" id="GO:0008270">
    <property type="term" value="F:zinc ion binding"/>
    <property type="evidence" value="ECO:0007669"/>
    <property type="project" value="InterPro"/>
</dbReference>
<evidence type="ECO:0000256" key="1">
    <source>
        <dbReference type="ARBA" id="ARBA00004123"/>
    </source>
</evidence>
<feature type="region of interest" description="Disordered" evidence="7">
    <location>
        <begin position="1"/>
        <end position="42"/>
    </location>
</feature>
<dbReference type="AlphaFoldDB" id="A0A238FJ84"/>
<feature type="compositionally biased region" description="Gly residues" evidence="7">
    <location>
        <begin position="985"/>
        <end position="995"/>
    </location>
</feature>
<evidence type="ECO:0000256" key="2">
    <source>
        <dbReference type="ARBA" id="ARBA00022723"/>
    </source>
</evidence>
<feature type="domain" description="Zn(2)-C6 fungal-type" evidence="8">
    <location>
        <begin position="128"/>
        <end position="167"/>
    </location>
</feature>
<evidence type="ECO:0000313" key="10">
    <source>
        <dbReference type="Proteomes" id="UP000198372"/>
    </source>
</evidence>
<dbReference type="CDD" id="cd12148">
    <property type="entry name" value="fungal_TF_MHR"/>
    <property type="match status" value="1"/>
</dbReference>
<sequence length="1021" mass="109537">MDWNALTVATSNAAANGRNNTNNSVEGGAASSPSAATPTTTATSNRIAAVVAAGGGGGALASTSRGRRSSIQVVASAADDDDLDDEEDDDEDDDDDGANGGGDGGGDGDGDGANTPLEKKKSTRGSRACTVCRKLKMRCVGAENGPPCKRCKNGKHEVSMGGDRCIWGYPGSRADHGDAAHTTPQCIFEESQRGRRSNRKTDMMAKSLKKMEATLETVLKSISHPSMLTSSGLMQMPTSDLSVMNRGSGQGSTPLNPGSVGAAGTSSGDIPTGASPHNFHNSSISSGSPNFGPGGESKPRTTIEWSGIRGDRNGQPRDSSPRLHSLPDNTLNPLGLLAEASLQNTRKRTAVSVADVLEPAYGKEESANEPPAKREKLGMGNPQYFMPGPMNILPVRRIVIEQRGPPAILEEKIVTVEEVVELFAIFFTHCHRAAPFLDADIHTPAATGSRSPFLFTCICTVAARYYTKRKDDLYRKCHRVAMRVAFDVTTKGFKSTEICQGFLLLCNWNQPAERFEEERTYQFSGIAIRMATDLNLHRKTITNLPADVSEDSKALYQRELMNRERAWMYTYIADRSISTQMGKPFSIPKEDYLIRNARTWFLQPGAQPSDSGLSAMVEMHRCVKAQLLAPTSLVTDCPELLILFLFRIVGRMLDTLYSDTRSISGLNPSLDYPLLMRSFLGQLDQWRSDWTEGVSTLPESAYTPDSIRHSMRDFYHSYYRLFLLSFAIQHALDNPQSTIDLPSYTIMVFESASIMIGIARDVLEPTGILRYAIDSTFVYLSYAATFLLKLVSPSFTHIIDEESAIRLVRNVAETFERAAIDDTHTPALYASFLRALIDNKLNTGRTAPGSRAATRPSSPAHGVSSTMGGVGVAMEAYLKSRANSPGGEGLEGAGGSEHHSTNNEHFDSLAMDSMLSNGGFWDNMLMPGFGGPLQGLSGGTGTMLGTMGDQWSVTPMHSRPGSPNPFGHSFPHFDFANPPSASSGGAAGSASGGHGGHLHQEHGSAHGGTSGSGSGPGGSGM</sequence>
<dbReference type="Pfam" id="PF04082">
    <property type="entry name" value="Fungal_trans"/>
    <property type="match status" value="1"/>
</dbReference>
<dbReference type="STRING" id="269621.A0A238FJ84"/>
<keyword evidence="3" id="KW-0805">Transcription regulation</keyword>
<feature type="compositionally biased region" description="Gly residues" evidence="7">
    <location>
        <begin position="886"/>
        <end position="895"/>
    </location>
</feature>
<dbReference type="EMBL" id="FMSP01000019">
    <property type="protein sequence ID" value="SCV73842.1"/>
    <property type="molecule type" value="Genomic_DNA"/>
</dbReference>
<evidence type="ECO:0000313" key="9">
    <source>
        <dbReference type="EMBL" id="SCV73842.1"/>
    </source>
</evidence>
<dbReference type="PANTHER" id="PTHR31845">
    <property type="entry name" value="FINGER DOMAIN PROTEIN, PUTATIVE-RELATED"/>
    <property type="match status" value="1"/>
</dbReference>
<keyword evidence="6" id="KW-0539">Nucleus</keyword>
<keyword evidence="5" id="KW-0804">Transcription</keyword>
<gene>
    <name evidence="9" type="ORF">BQ2448_6272</name>
</gene>
<accession>A0A238FJ84</accession>
<feature type="region of interest" description="Disordered" evidence="7">
    <location>
        <begin position="239"/>
        <end position="330"/>
    </location>
</feature>
<feature type="region of interest" description="Disordered" evidence="7">
    <location>
        <begin position="844"/>
        <end position="866"/>
    </location>
</feature>
<keyword evidence="10" id="KW-1185">Reference proteome</keyword>
<dbReference type="GO" id="GO:0005634">
    <property type="term" value="C:nucleus"/>
    <property type="evidence" value="ECO:0007669"/>
    <property type="project" value="UniProtKB-SubCell"/>
</dbReference>
<evidence type="ECO:0000256" key="7">
    <source>
        <dbReference type="SAM" id="MobiDB-lite"/>
    </source>
</evidence>
<feature type="region of interest" description="Disordered" evidence="7">
    <location>
        <begin position="956"/>
        <end position="1021"/>
    </location>
</feature>
<dbReference type="SUPFAM" id="SSF57701">
    <property type="entry name" value="Zn2/Cys6 DNA-binding domain"/>
    <property type="match status" value="1"/>
</dbReference>
<dbReference type="InterPro" id="IPR001138">
    <property type="entry name" value="Zn2Cys6_DnaBD"/>
</dbReference>